<dbReference type="PROSITE" id="PS51766">
    <property type="entry name" value="DOCKERIN"/>
    <property type="match status" value="1"/>
</dbReference>
<dbReference type="SUPFAM" id="SSF53474">
    <property type="entry name" value="alpha/beta-Hydrolases"/>
    <property type="match status" value="1"/>
</dbReference>
<name>A0A382F962_9ZZZZ</name>
<proteinExistence type="predicted"/>
<dbReference type="Pfam" id="PF00404">
    <property type="entry name" value="Dockerin_1"/>
    <property type="match status" value="1"/>
</dbReference>
<dbReference type="AlphaFoldDB" id="A0A382F962"/>
<dbReference type="SUPFAM" id="SSF63446">
    <property type="entry name" value="Type I dockerin domain"/>
    <property type="match status" value="1"/>
</dbReference>
<sequence length="449" mass="51273">MNRFIKYTLLFSVSIAWSQGIYTEYLVVEQDTIDVFSYQIPELYDETITHPLLLTFHQWGGNENSPYNTQFDEEANQRNWVMLSPYGGASNNYNHQGMQAMVEGEILWIMENYNIDKNRIYIVGGSMGGATGAIYANNHLDPTKPMVAATASASGILDCERRAIEMDGNNSMIEWFGGEWYEVPFEYHRNSAVYFADSTQSMHYNLLHTPLYLDFGVSEPHRTHAEDLYALLQGYNLNMWIDTDPSGSHGFSVINENHACDWMGQFELESNPEVINVNLDEPSRAYWLQAVNQLVADEFIKMDCERLNENTLLINQFDNSDTLIFHILHDSIPSNIQFFNYQYDTIFTIGITGTSPFISTISDVSFEGFNSAYWDNLNQDSGIIYVDISWGAYNMSFVFEDYTDVNMDGVWDVTDIVLTIQNILGQIVFNSTQTDNADLNDDGNVDILD</sequence>
<dbReference type="GO" id="GO:0000272">
    <property type="term" value="P:polysaccharide catabolic process"/>
    <property type="evidence" value="ECO:0007669"/>
    <property type="project" value="InterPro"/>
</dbReference>
<dbReference type="InterPro" id="IPR029058">
    <property type="entry name" value="AB_hydrolase_fold"/>
</dbReference>
<dbReference type="Gene3D" id="1.10.1330.10">
    <property type="entry name" value="Dockerin domain"/>
    <property type="match status" value="1"/>
</dbReference>
<evidence type="ECO:0000259" key="1">
    <source>
        <dbReference type="PROSITE" id="PS51766"/>
    </source>
</evidence>
<accession>A0A382F962</accession>
<reference evidence="2" key="1">
    <citation type="submission" date="2018-05" db="EMBL/GenBank/DDBJ databases">
        <authorList>
            <person name="Lanie J.A."/>
            <person name="Ng W.-L."/>
            <person name="Kazmierczak K.M."/>
            <person name="Andrzejewski T.M."/>
            <person name="Davidsen T.M."/>
            <person name="Wayne K.J."/>
            <person name="Tettelin H."/>
            <person name="Glass J.I."/>
            <person name="Rusch D."/>
            <person name="Podicherti R."/>
            <person name="Tsui H.-C.T."/>
            <person name="Winkler M.E."/>
        </authorList>
    </citation>
    <scope>NUCLEOTIDE SEQUENCE</scope>
</reference>
<evidence type="ECO:0000313" key="2">
    <source>
        <dbReference type="EMBL" id="SVB59209.1"/>
    </source>
</evidence>
<gene>
    <name evidence="2" type="ORF">METZ01_LOCUS212063</name>
</gene>
<feature type="domain" description="Dockerin" evidence="1">
    <location>
        <begin position="398"/>
        <end position="449"/>
    </location>
</feature>
<protein>
    <recommendedName>
        <fullName evidence="1">Dockerin domain-containing protein</fullName>
    </recommendedName>
</protein>
<organism evidence="2">
    <name type="scientific">marine metagenome</name>
    <dbReference type="NCBI Taxonomy" id="408172"/>
    <lineage>
        <taxon>unclassified sequences</taxon>
        <taxon>metagenomes</taxon>
        <taxon>ecological metagenomes</taxon>
    </lineage>
</organism>
<feature type="non-terminal residue" evidence="2">
    <location>
        <position position="449"/>
    </location>
</feature>
<dbReference type="InterPro" id="IPR036439">
    <property type="entry name" value="Dockerin_dom_sf"/>
</dbReference>
<dbReference type="CDD" id="cd14256">
    <property type="entry name" value="Dockerin_I"/>
    <property type="match status" value="1"/>
</dbReference>
<dbReference type="EMBL" id="UINC01048547">
    <property type="protein sequence ID" value="SVB59209.1"/>
    <property type="molecule type" value="Genomic_DNA"/>
</dbReference>
<dbReference type="InterPro" id="IPR016134">
    <property type="entry name" value="Dockerin_dom"/>
</dbReference>
<dbReference type="InterPro" id="IPR002105">
    <property type="entry name" value="Dockerin_1_rpt"/>
</dbReference>
<dbReference type="Gene3D" id="3.40.50.1820">
    <property type="entry name" value="alpha/beta hydrolase"/>
    <property type="match status" value="1"/>
</dbReference>
<dbReference type="GO" id="GO:0004553">
    <property type="term" value="F:hydrolase activity, hydrolyzing O-glycosyl compounds"/>
    <property type="evidence" value="ECO:0007669"/>
    <property type="project" value="InterPro"/>
</dbReference>